<sequence>MWPDAPELERPRILRQQWLDLTFLHWALDPAEVAHFFPPGTCPDTFEGRTYVGLVPFRMTDTGFPHGPAVPVLGSFLEMNIRLYSVDESGCRGVVFLSLDADRLAVVAAARTIFGLPYRWAQMTHTQVADQHTYTSVLRRPGVHAASTITVEIGSPVASDPLTDFLTARWGLHTHRARRTWYLPNHHPVWTFRAATVSTLEIGSLFASVGLTEPTRPPDHVLHSPGVPATFALPIRI</sequence>
<dbReference type="InterPro" id="IPR018644">
    <property type="entry name" value="DUF2071"/>
</dbReference>
<dbReference type="Pfam" id="PF09844">
    <property type="entry name" value="DUF2071"/>
    <property type="match status" value="1"/>
</dbReference>
<comment type="caution">
    <text evidence="1">The sequence shown here is derived from an EMBL/GenBank/DDBJ whole genome shotgun (WGS) entry which is preliminary data.</text>
</comment>
<proteinExistence type="predicted"/>
<gene>
    <name evidence="1" type="ORF">E0H73_11390</name>
</gene>
<dbReference type="AlphaFoldDB" id="A0A4R0KTW4"/>
<reference evidence="1 2" key="1">
    <citation type="submission" date="2019-02" db="EMBL/GenBank/DDBJ databases">
        <title>Kribbella capetownensis sp. nov. and Kribbella speibonae sp. nov., isolated from soil.</title>
        <authorList>
            <person name="Curtis S.M."/>
            <person name="Norton I."/>
            <person name="Everest G.J."/>
            <person name="Meyers P.R."/>
        </authorList>
    </citation>
    <scope>NUCLEOTIDE SEQUENCE [LARGE SCALE GENOMIC DNA]</scope>
    <source>
        <strain evidence="1 2">NRRL B-24813</strain>
    </source>
</reference>
<evidence type="ECO:0000313" key="1">
    <source>
        <dbReference type="EMBL" id="TCC63487.1"/>
    </source>
</evidence>
<keyword evidence="2" id="KW-1185">Reference proteome</keyword>
<dbReference type="EMBL" id="SJKB01000003">
    <property type="protein sequence ID" value="TCC63487.1"/>
    <property type="molecule type" value="Genomic_DNA"/>
</dbReference>
<dbReference type="PANTHER" id="PTHR39186:SF1">
    <property type="entry name" value="DUF2071 DOMAIN-CONTAINING PROTEIN"/>
    <property type="match status" value="1"/>
</dbReference>
<protein>
    <submittedName>
        <fullName evidence="1">DUF2071 domain-containing protein</fullName>
    </submittedName>
</protein>
<evidence type="ECO:0000313" key="2">
    <source>
        <dbReference type="Proteomes" id="UP000291144"/>
    </source>
</evidence>
<dbReference type="Proteomes" id="UP000291144">
    <property type="component" value="Unassembled WGS sequence"/>
</dbReference>
<accession>A0A4R0KTW4</accession>
<dbReference type="Gene3D" id="2.40.400.10">
    <property type="entry name" value="Acetoacetate decarboxylase-like"/>
    <property type="match status" value="1"/>
</dbReference>
<name>A0A4R0KTW4_9ACTN</name>
<dbReference type="OrthoDB" id="150993at2"/>
<organism evidence="1 2">
    <name type="scientific">Kribbella pittospori</name>
    <dbReference type="NCBI Taxonomy" id="722689"/>
    <lineage>
        <taxon>Bacteria</taxon>
        <taxon>Bacillati</taxon>
        <taxon>Actinomycetota</taxon>
        <taxon>Actinomycetes</taxon>
        <taxon>Propionibacteriales</taxon>
        <taxon>Kribbellaceae</taxon>
        <taxon>Kribbella</taxon>
    </lineage>
</organism>
<dbReference type="PANTHER" id="PTHR39186">
    <property type="entry name" value="DUF2071 FAMILY PROTEIN"/>
    <property type="match status" value="1"/>
</dbReference>
<dbReference type="InterPro" id="IPR023375">
    <property type="entry name" value="ADC_dom_sf"/>
</dbReference>
<dbReference type="SUPFAM" id="SSF160104">
    <property type="entry name" value="Acetoacetate decarboxylase-like"/>
    <property type="match status" value="1"/>
</dbReference>